<organism evidence="2 3">
    <name type="scientific">Monosporascus cannonballus</name>
    <dbReference type="NCBI Taxonomy" id="155416"/>
    <lineage>
        <taxon>Eukaryota</taxon>
        <taxon>Fungi</taxon>
        <taxon>Dikarya</taxon>
        <taxon>Ascomycota</taxon>
        <taxon>Pezizomycotina</taxon>
        <taxon>Sordariomycetes</taxon>
        <taxon>Xylariomycetidae</taxon>
        <taxon>Xylariales</taxon>
        <taxon>Xylariales incertae sedis</taxon>
        <taxon>Monosporascus</taxon>
    </lineage>
</organism>
<dbReference type="EMBL" id="QJNS01000180">
    <property type="protein sequence ID" value="RYO83798.1"/>
    <property type="molecule type" value="Genomic_DNA"/>
</dbReference>
<keyword evidence="1" id="KW-0812">Transmembrane</keyword>
<dbReference type="Proteomes" id="UP000294003">
    <property type="component" value="Unassembled WGS sequence"/>
</dbReference>
<keyword evidence="1" id="KW-1133">Transmembrane helix</keyword>
<sequence>MIGSLQQPYPLQGVSDGHMKKLCQVLWNWELCETCQNGQPCRGPKCPWRRSSRLEAFFGFYKEVTSSYVPELLFGSQPALRSHDDVCDIIRFLKSQQGATRSELTVQYFSRRAKDSELPPIADQHRAFNIAVKIMSMVTCSAENQPSGLLELGTQPLPWHDDTSFASFITRAFPRVDIGDLEIKDNSGKTTDVKSAITARGVKKIAALSFQGTDDLRNHLRLDARNGAVEIYHYTSVLKEHLMASQSQQGFVANIPNQICIEVLHSLQMILFPFDSDSEFILRGLVSNESSDPDCIHFDFAAYGEDNICYSYFGSRLMELYEEVKNPTPRGFVERWFERKSGARYAMMATLVGVLIAVILGMLSLAVGIFQAWVAYEAWKHPVVSGVES</sequence>
<accession>A0ABY0H7Y5</accession>
<reference evidence="2 3" key="1">
    <citation type="submission" date="2018-06" db="EMBL/GenBank/DDBJ databases">
        <title>Complete Genomes of Monosporascus.</title>
        <authorList>
            <person name="Robinson A.J."/>
            <person name="Natvig D.O."/>
        </authorList>
    </citation>
    <scope>NUCLEOTIDE SEQUENCE [LARGE SCALE GENOMIC DNA]</scope>
    <source>
        <strain evidence="2 3">CBS 609.92</strain>
    </source>
</reference>
<protein>
    <submittedName>
        <fullName evidence="2">Uncharacterized protein</fullName>
    </submittedName>
</protein>
<proteinExistence type="predicted"/>
<comment type="caution">
    <text evidence="2">The sequence shown here is derived from an EMBL/GenBank/DDBJ whole genome shotgun (WGS) entry which is preliminary data.</text>
</comment>
<gene>
    <name evidence="2" type="ORF">DL762_005975</name>
</gene>
<name>A0ABY0H7Y5_9PEZI</name>
<feature type="transmembrane region" description="Helical" evidence="1">
    <location>
        <begin position="345"/>
        <end position="374"/>
    </location>
</feature>
<evidence type="ECO:0000256" key="1">
    <source>
        <dbReference type="SAM" id="Phobius"/>
    </source>
</evidence>
<evidence type="ECO:0000313" key="3">
    <source>
        <dbReference type="Proteomes" id="UP000294003"/>
    </source>
</evidence>
<keyword evidence="3" id="KW-1185">Reference proteome</keyword>
<evidence type="ECO:0000313" key="2">
    <source>
        <dbReference type="EMBL" id="RYO83798.1"/>
    </source>
</evidence>
<keyword evidence="1" id="KW-0472">Membrane</keyword>